<dbReference type="Proteomes" id="UP000583800">
    <property type="component" value="Unassembled WGS sequence"/>
</dbReference>
<evidence type="ECO:0000313" key="2">
    <source>
        <dbReference type="EMBL" id="MBB6345072.1"/>
    </source>
</evidence>
<sequence length="66" mass="6654">MSGGAPQDAELGTGAPGVAPAGGISSGAGVSPAWMPVAELGRMTLETCWMAPSAWREAVKRARKVD</sequence>
<reference evidence="2 3" key="1">
    <citation type="submission" date="2020-08" db="EMBL/GenBank/DDBJ databases">
        <title>Sequencing the genomes of 1000 actinobacteria strains.</title>
        <authorList>
            <person name="Klenk H.-P."/>
        </authorList>
    </citation>
    <scope>NUCLEOTIDE SEQUENCE [LARGE SCALE GENOMIC DNA]</scope>
    <source>
        <strain evidence="2 3">DSM 45913</strain>
    </source>
</reference>
<proteinExistence type="predicted"/>
<feature type="region of interest" description="Disordered" evidence="1">
    <location>
        <begin position="1"/>
        <end position="30"/>
    </location>
</feature>
<dbReference type="AlphaFoldDB" id="A0A7X0BY53"/>
<accession>A0A7X0BY53</accession>
<evidence type="ECO:0000313" key="3">
    <source>
        <dbReference type="Proteomes" id="UP000583800"/>
    </source>
</evidence>
<feature type="compositionally biased region" description="Low complexity" evidence="1">
    <location>
        <begin position="16"/>
        <end position="30"/>
    </location>
</feature>
<name>A0A7X0BY53_9ACTN</name>
<dbReference type="RefSeq" id="WP_185083089.1">
    <property type="nucleotide sequence ID" value="NZ_JACHJB010000001.1"/>
</dbReference>
<protein>
    <submittedName>
        <fullName evidence="2">Uncharacterized protein</fullName>
    </submittedName>
</protein>
<organism evidence="2 3">
    <name type="scientific">Nonomuraea muscovyensis</name>
    <dbReference type="NCBI Taxonomy" id="1124761"/>
    <lineage>
        <taxon>Bacteria</taxon>
        <taxon>Bacillati</taxon>
        <taxon>Actinomycetota</taxon>
        <taxon>Actinomycetes</taxon>
        <taxon>Streptosporangiales</taxon>
        <taxon>Streptosporangiaceae</taxon>
        <taxon>Nonomuraea</taxon>
    </lineage>
</organism>
<dbReference type="EMBL" id="JACHJB010000001">
    <property type="protein sequence ID" value="MBB6345072.1"/>
    <property type="molecule type" value="Genomic_DNA"/>
</dbReference>
<gene>
    <name evidence="2" type="ORF">FHU36_001581</name>
</gene>
<evidence type="ECO:0000256" key="1">
    <source>
        <dbReference type="SAM" id="MobiDB-lite"/>
    </source>
</evidence>
<comment type="caution">
    <text evidence="2">The sequence shown here is derived from an EMBL/GenBank/DDBJ whole genome shotgun (WGS) entry which is preliminary data.</text>
</comment>
<keyword evidence="3" id="KW-1185">Reference proteome</keyword>